<reference evidence="1 2" key="1">
    <citation type="journal article" date="2017" name="ISME J.">
        <title>Genome of 'Ca. Desulfovibrio trichonymphae', an H2-oxidizing bacterium in a tripartite symbiotic system within a protist cell in the termite gut.</title>
        <authorList>
            <person name="Kuwahara H."/>
            <person name="Yuki M."/>
            <person name="Izawa K."/>
            <person name="Ohkuma M."/>
            <person name="Hongoh Y."/>
        </authorList>
    </citation>
    <scope>NUCLEOTIDE SEQUENCE [LARGE SCALE GENOMIC DNA]</scope>
    <source>
        <strain evidence="1 2">Rs-N31</strain>
    </source>
</reference>
<keyword evidence="2" id="KW-1185">Reference proteome</keyword>
<evidence type="ECO:0000313" key="1">
    <source>
        <dbReference type="EMBL" id="BAV91590.1"/>
    </source>
</evidence>
<gene>
    <name evidence="1" type="ORF">RSDT_0078</name>
</gene>
<evidence type="ECO:0008006" key="3">
    <source>
        <dbReference type="Google" id="ProtNLM"/>
    </source>
</evidence>
<organism evidence="1 2">
    <name type="scientific">Candidatus Desulfovibrio trichonymphae</name>
    <dbReference type="NCBI Taxonomy" id="1725232"/>
    <lineage>
        <taxon>Bacteria</taxon>
        <taxon>Pseudomonadati</taxon>
        <taxon>Thermodesulfobacteriota</taxon>
        <taxon>Desulfovibrionia</taxon>
        <taxon>Desulfovibrionales</taxon>
        <taxon>Desulfovibrionaceae</taxon>
        <taxon>Desulfovibrio</taxon>
    </lineage>
</organism>
<dbReference type="OrthoDB" id="329802at2"/>
<dbReference type="EMBL" id="AP017368">
    <property type="protein sequence ID" value="BAV91590.1"/>
    <property type="molecule type" value="Genomic_DNA"/>
</dbReference>
<dbReference type="Proteomes" id="UP000242645">
    <property type="component" value="Chromosome"/>
</dbReference>
<dbReference type="KEGG" id="dtr:RSDT_0078"/>
<evidence type="ECO:0000313" key="2">
    <source>
        <dbReference type="Proteomes" id="UP000242645"/>
    </source>
</evidence>
<dbReference type="AlphaFoldDB" id="A0A1J1DWW9"/>
<sequence>MEATLILGRMPEGAQPEHFRAAGPWCFAGREKLFPGWENSFQFAPEPLCDVNILAQTAREACAIFADNLPALAARLCPHSAALPDAYWETLLAPWGVDVARQIADRWQRVKAMTGTWGDLPLRVPLLPENCAFRFAGEHDFTLYGSLGISFNHWLFSRLLEACWPTAWRRKYLPPVNKVYGNSVPPALKERVKHWARRILLRLPFPRLKGVSLWQSLRFSLALAHTSRGQDSSLPLAATFGAAATGADAHLPLDPLPIFWAALPEAFTRLEHPRALRKSRTAPRLRVASVLAYEDTIYRQKLAVWRGRGNRLMYVQHGSGYGQMRVACLSAVVEYSQHAFATWGWNEHAGCRGNFISLPYPQVARIAGRWKGTGGKSLLFVGTEMPLFAYRLDSWPTPLQLLRYRNDKARFFTVLKKDLHPRALYRPYFPVPGTLKDADWLLPRFPRVRLCTGPLTRQMLRCRVLVIDHPGTTMLESLAADAPTVLYWSRDVWPQTSEHEELLGVLAEAGILHAGPEEAAAKVNSVFDDAPDWWKGETVQAARRQYCARYAMTVAGSENDCWVNTLTKL</sequence>
<dbReference type="InterPro" id="IPR027603">
    <property type="entry name" value="LIC12162"/>
</dbReference>
<name>A0A1J1DWW9_9BACT</name>
<dbReference type="NCBIfam" id="TIGR04331">
    <property type="entry name" value="o_ant_LIC12162"/>
    <property type="match status" value="1"/>
</dbReference>
<protein>
    <recommendedName>
        <fullName evidence="3">Transferase, LIC12162 family</fullName>
    </recommendedName>
</protein>
<accession>A0A1J1DWW9</accession>
<proteinExistence type="predicted"/>